<name>A0A166ASQ1_EXIGL</name>
<feature type="non-terminal residue" evidence="2">
    <location>
        <position position="1"/>
    </location>
</feature>
<proteinExistence type="predicted"/>
<dbReference type="InterPro" id="IPR036397">
    <property type="entry name" value="RNaseH_sf"/>
</dbReference>
<dbReference type="SUPFAM" id="SSF53098">
    <property type="entry name" value="Ribonuclease H-like"/>
    <property type="match status" value="1"/>
</dbReference>
<feature type="domain" description="RNase H type-1" evidence="1">
    <location>
        <begin position="1"/>
        <end position="97"/>
    </location>
</feature>
<dbReference type="InterPro" id="IPR012337">
    <property type="entry name" value="RNaseH-like_sf"/>
</dbReference>
<feature type="non-terminal residue" evidence="2">
    <location>
        <position position="130"/>
    </location>
</feature>
<dbReference type="GO" id="GO:0004523">
    <property type="term" value="F:RNA-DNA hybrid ribonuclease activity"/>
    <property type="evidence" value="ECO:0007669"/>
    <property type="project" value="InterPro"/>
</dbReference>
<protein>
    <recommendedName>
        <fullName evidence="1">RNase H type-1 domain-containing protein</fullName>
    </recommendedName>
</protein>
<evidence type="ECO:0000259" key="1">
    <source>
        <dbReference type="PROSITE" id="PS50879"/>
    </source>
</evidence>
<sequence length="130" mass="14290">TVFEGELAGMLLALDIIRTLPLSTHRATILLDNQAAVKAVRARRNRPGQYLVDAFHREVTSLMRRRHAFRLHIAWVPGHMDVAGNELADTHAKLAAEEDETEHGIAVLQDALPRSAAAVKAAYKHSVAAQ</sequence>
<evidence type="ECO:0000313" key="3">
    <source>
        <dbReference type="Proteomes" id="UP000077266"/>
    </source>
</evidence>
<dbReference type="EMBL" id="KV425967">
    <property type="protein sequence ID" value="KZV94799.1"/>
    <property type="molecule type" value="Genomic_DNA"/>
</dbReference>
<dbReference type="GO" id="GO:0003676">
    <property type="term" value="F:nucleic acid binding"/>
    <property type="evidence" value="ECO:0007669"/>
    <property type="project" value="InterPro"/>
</dbReference>
<dbReference type="Gene3D" id="3.30.420.10">
    <property type="entry name" value="Ribonuclease H-like superfamily/Ribonuclease H"/>
    <property type="match status" value="1"/>
</dbReference>
<gene>
    <name evidence="2" type="ORF">EXIGLDRAFT_577720</name>
</gene>
<organism evidence="2 3">
    <name type="scientific">Exidia glandulosa HHB12029</name>
    <dbReference type="NCBI Taxonomy" id="1314781"/>
    <lineage>
        <taxon>Eukaryota</taxon>
        <taxon>Fungi</taxon>
        <taxon>Dikarya</taxon>
        <taxon>Basidiomycota</taxon>
        <taxon>Agaricomycotina</taxon>
        <taxon>Agaricomycetes</taxon>
        <taxon>Auriculariales</taxon>
        <taxon>Exidiaceae</taxon>
        <taxon>Exidia</taxon>
    </lineage>
</organism>
<evidence type="ECO:0000313" key="2">
    <source>
        <dbReference type="EMBL" id="KZV94799.1"/>
    </source>
</evidence>
<dbReference type="OrthoDB" id="3265515at2759"/>
<keyword evidence="3" id="KW-1185">Reference proteome</keyword>
<dbReference type="AlphaFoldDB" id="A0A166ASQ1"/>
<dbReference type="Proteomes" id="UP000077266">
    <property type="component" value="Unassembled WGS sequence"/>
</dbReference>
<dbReference type="InParanoid" id="A0A166ASQ1"/>
<dbReference type="STRING" id="1314781.A0A166ASQ1"/>
<accession>A0A166ASQ1</accession>
<reference evidence="2 3" key="1">
    <citation type="journal article" date="2016" name="Mol. Biol. Evol.">
        <title>Comparative Genomics of Early-Diverging Mushroom-Forming Fungi Provides Insights into the Origins of Lignocellulose Decay Capabilities.</title>
        <authorList>
            <person name="Nagy L.G."/>
            <person name="Riley R."/>
            <person name="Tritt A."/>
            <person name="Adam C."/>
            <person name="Daum C."/>
            <person name="Floudas D."/>
            <person name="Sun H."/>
            <person name="Yadav J.S."/>
            <person name="Pangilinan J."/>
            <person name="Larsson K.H."/>
            <person name="Matsuura K."/>
            <person name="Barry K."/>
            <person name="Labutti K."/>
            <person name="Kuo R."/>
            <person name="Ohm R.A."/>
            <person name="Bhattacharya S.S."/>
            <person name="Shirouzu T."/>
            <person name="Yoshinaga Y."/>
            <person name="Martin F.M."/>
            <person name="Grigoriev I.V."/>
            <person name="Hibbett D.S."/>
        </authorList>
    </citation>
    <scope>NUCLEOTIDE SEQUENCE [LARGE SCALE GENOMIC DNA]</scope>
    <source>
        <strain evidence="2 3">HHB12029</strain>
    </source>
</reference>
<dbReference type="InterPro" id="IPR002156">
    <property type="entry name" value="RNaseH_domain"/>
</dbReference>
<dbReference type="PROSITE" id="PS50879">
    <property type="entry name" value="RNASE_H_1"/>
    <property type="match status" value="1"/>
</dbReference>
<dbReference type="CDD" id="cd09276">
    <property type="entry name" value="Rnase_HI_RT_non_LTR"/>
    <property type="match status" value="1"/>
</dbReference>